<reference evidence="3" key="1">
    <citation type="journal article" date="2020" name="New Phytol.">
        <title>Comparative genomics reveals dynamic genome evolution in host specialist ectomycorrhizal fungi.</title>
        <authorList>
            <person name="Lofgren L.A."/>
            <person name="Nguyen N.H."/>
            <person name="Vilgalys R."/>
            <person name="Ruytinx J."/>
            <person name="Liao H.L."/>
            <person name="Branco S."/>
            <person name="Kuo A."/>
            <person name="LaButti K."/>
            <person name="Lipzen A."/>
            <person name="Andreopoulos W."/>
            <person name="Pangilinan J."/>
            <person name="Riley R."/>
            <person name="Hundley H."/>
            <person name="Na H."/>
            <person name="Barry K."/>
            <person name="Grigoriev I.V."/>
            <person name="Stajich J.E."/>
            <person name="Kennedy P.G."/>
        </authorList>
    </citation>
    <scope>NUCLEOTIDE SEQUENCE</scope>
    <source>
        <strain evidence="3">DOB743</strain>
    </source>
</reference>
<dbReference type="Pfam" id="PF12937">
    <property type="entry name" value="F-box-like"/>
    <property type="match status" value="1"/>
</dbReference>
<feature type="domain" description="F-box" evidence="2">
    <location>
        <begin position="3"/>
        <end position="51"/>
    </location>
</feature>
<accession>A0A9P7A5F3</accession>
<dbReference type="AlphaFoldDB" id="A0A9P7A5F3"/>
<feature type="signal peptide" evidence="1">
    <location>
        <begin position="1"/>
        <end position="20"/>
    </location>
</feature>
<dbReference type="EMBL" id="JABBWD010000002">
    <property type="protein sequence ID" value="KAG1782829.1"/>
    <property type="molecule type" value="Genomic_DNA"/>
</dbReference>
<dbReference type="InterPro" id="IPR036047">
    <property type="entry name" value="F-box-like_dom_sf"/>
</dbReference>
<dbReference type="SUPFAM" id="SSF81383">
    <property type="entry name" value="F-box domain"/>
    <property type="match status" value="1"/>
</dbReference>
<protein>
    <recommendedName>
        <fullName evidence="2">F-box domain-containing protein</fullName>
    </recommendedName>
</protein>
<dbReference type="CDD" id="cd09917">
    <property type="entry name" value="F-box_SF"/>
    <property type="match status" value="1"/>
</dbReference>
<evidence type="ECO:0000313" key="3">
    <source>
        <dbReference type="EMBL" id="KAG1782829.1"/>
    </source>
</evidence>
<name>A0A9P7A5F3_9AGAM</name>
<evidence type="ECO:0000256" key="1">
    <source>
        <dbReference type="SAM" id="SignalP"/>
    </source>
</evidence>
<dbReference type="InterPro" id="IPR001810">
    <property type="entry name" value="F-box_dom"/>
</dbReference>
<feature type="chain" id="PRO_5040109284" description="F-box domain-containing protein" evidence="1">
    <location>
        <begin position="21"/>
        <end position="287"/>
    </location>
</feature>
<sequence>MTINNLPVELWLIIFSFAKAFKFSSNDLAALCRVCTYFHHAVVDSLYESITVDNSDVCTTLAECPHLAEKVKSFISTYPAIMVYDGPEVHLDNLTLALKNMTCLSTLKLIHSKKCYSSVLRYCDAKLHVFHCTYDTDFQFLSFLNRQDSIRDLVITGDAPRYDVYLASERMRLPLFLPTSLPHLTEVSAEPLFLNVLIPGRPVHTVRFKGQHAHTSSGSWELNRIVAHSTSIRNLGLDLTVWLPVFQISHPSIPKHVEEITLTGFATQNLNVYVIELLNDGMGNLFT</sequence>
<gene>
    <name evidence="3" type="ORF">EV702DRAFT_1191288</name>
</gene>
<dbReference type="Proteomes" id="UP000714275">
    <property type="component" value="Unassembled WGS sequence"/>
</dbReference>
<comment type="caution">
    <text evidence="3">The sequence shown here is derived from an EMBL/GenBank/DDBJ whole genome shotgun (WGS) entry which is preliminary data.</text>
</comment>
<keyword evidence="4" id="KW-1185">Reference proteome</keyword>
<organism evidence="3 4">
    <name type="scientific">Suillus placidus</name>
    <dbReference type="NCBI Taxonomy" id="48579"/>
    <lineage>
        <taxon>Eukaryota</taxon>
        <taxon>Fungi</taxon>
        <taxon>Dikarya</taxon>
        <taxon>Basidiomycota</taxon>
        <taxon>Agaricomycotina</taxon>
        <taxon>Agaricomycetes</taxon>
        <taxon>Agaricomycetidae</taxon>
        <taxon>Boletales</taxon>
        <taxon>Suillineae</taxon>
        <taxon>Suillaceae</taxon>
        <taxon>Suillus</taxon>
    </lineage>
</organism>
<dbReference type="OrthoDB" id="3188866at2759"/>
<evidence type="ECO:0000313" key="4">
    <source>
        <dbReference type="Proteomes" id="UP000714275"/>
    </source>
</evidence>
<evidence type="ECO:0000259" key="2">
    <source>
        <dbReference type="Pfam" id="PF12937"/>
    </source>
</evidence>
<keyword evidence="1" id="KW-0732">Signal</keyword>
<proteinExistence type="predicted"/>